<dbReference type="InterPro" id="IPR036271">
    <property type="entry name" value="Tet_transcr_reg_TetR-rel_C_sf"/>
</dbReference>
<proteinExistence type="predicted"/>
<evidence type="ECO:0000256" key="2">
    <source>
        <dbReference type="ARBA" id="ARBA00023125"/>
    </source>
</evidence>
<dbReference type="Gene3D" id="1.10.357.10">
    <property type="entry name" value="Tetracycline Repressor, domain 2"/>
    <property type="match status" value="1"/>
</dbReference>
<evidence type="ECO:0000313" key="7">
    <source>
        <dbReference type="Proteomes" id="UP000242418"/>
    </source>
</evidence>
<evidence type="ECO:0000259" key="5">
    <source>
        <dbReference type="PROSITE" id="PS50977"/>
    </source>
</evidence>
<dbReference type="SUPFAM" id="SSF48498">
    <property type="entry name" value="Tetracyclin repressor-like, C-terminal domain"/>
    <property type="match status" value="1"/>
</dbReference>
<dbReference type="InterPro" id="IPR001647">
    <property type="entry name" value="HTH_TetR"/>
</dbReference>
<dbReference type="PRINTS" id="PR00455">
    <property type="entry name" value="HTHTETR"/>
</dbReference>
<dbReference type="Gene3D" id="1.10.10.60">
    <property type="entry name" value="Homeodomain-like"/>
    <property type="match status" value="1"/>
</dbReference>
<evidence type="ECO:0000256" key="4">
    <source>
        <dbReference type="PROSITE-ProRule" id="PRU00335"/>
    </source>
</evidence>
<accession>A0AB37ZBI2</accession>
<feature type="DNA-binding region" description="H-T-H motif" evidence="4">
    <location>
        <begin position="32"/>
        <end position="51"/>
    </location>
</feature>
<dbReference type="AlphaFoldDB" id="A0AB37ZBI2"/>
<gene>
    <name evidence="6" type="ORF">SAMN05216370_2632</name>
</gene>
<keyword evidence="3" id="KW-0804">Transcription</keyword>
<comment type="caution">
    <text evidence="6">The sequence shown here is derived from an EMBL/GenBank/DDBJ whole genome shotgun (WGS) entry which is preliminary data.</text>
</comment>
<dbReference type="PROSITE" id="PS50977">
    <property type="entry name" value="HTH_TETR_2"/>
    <property type="match status" value="1"/>
</dbReference>
<dbReference type="PANTHER" id="PTHR47506">
    <property type="entry name" value="TRANSCRIPTIONAL REGULATORY PROTEIN"/>
    <property type="match status" value="1"/>
</dbReference>
<dbReference type="RefSeq" id="WP_090252994.1">
    <property type="nucleotide sequence ID" value="NZ_FMTL01000002.1"/>
</dbReference>
<dbReference type="PANTHER" id="PTHR47506:SF7">
    <property type="entry name" value="TRANSCRIPTIONAL REGULATORY PROTEIN"/>
    <property type="match status" value="1"/>
</dbReference>
<sequence>MRYSEDHKAQTHQRIIEEAARLFRRDGVGATGLQPLMKTLGLTHGGFYAHFKSKDELVETALRHSADKLTAITNEMANSDKPLTRLISGYLSSAHRANPGDGCPLPTMSAELGQRGAPSPVTDELISDRLQAIEAGLGVENADEQSVLILSAMVGALLLSRSVSDPELSDRLLKTTRSLLIEQNTGDAAQTT</sequence>
<dbReference type="Pfam" id="PF00440">
    <property type="entry name" value="TetR_N"/>
    <property type="match status" value="1"/>
</dbReference>
<evidence type="ECO:0000256" key="3">
    <source>
        <dbReference type="ARBA" id="ARBA00023163"/>
    </source>
</evidence>
<evidence type="ECO:0000313" key="6">
    <source>
        <dbReference type="EMBL" id="SCW66655.1"/>
    </source>
</evidence>
<name>A0AB37ZBI2_9PSED</name>
<feature type="domain" description="HTH tetR-type" evidence="5">
    <location>
        <begin position="9"/>
        <end position="69"/>
    </location>
</feature>
<dbReference type="SUPFAM" id="SSF46689">
    <property type="entry name" value="Homeodomain-like"/>
    <property type="match status" value="1"/>
</dbReference>
<dbReference type="GO" id="GO:0003677">
    <property type="term" value="F:DNA binding"/>
    <property type="evidence" value="ECO:0007669"/>
    <property type="project" value="UniProtKB-UniRule"/>
</dbReference>
<keyword evidence="7" id="KW-1185">Reference proteome</keyword>
<dbReference type="Proteomes" id="UP000242418">
    <property type="component" value="Unassembled WGS sequence"/>
</dbReference>
<keyword evidence="2 4" id="KW-0238">DNA-binding</keyword>
<reference evidence="6 7" key="1">
    <citation type="submission" date="2016-10" db="EMBL/GenBank/DDBJ databases">
        <authorList>
            <person name="Varghese N."/>
            <person name="Submissions S."/>
        </authorList>
    </citation>
    <scope>NUCLEOTIDE SEQUENCE [LARGE SCALE GENOMIC DNA]</scope>
    <source>
        <strain evidence="6 7">DSM 17833</strain>
    </source>
</reference>
<protein>
    <submittedName>
        <fullName evidence="6">Transcriptional regulator, TetR family</fullName>
    </submittedName>
</protein>
<keyword evidence="1" id="KW-0805">Transcription regulation</keyword>
<dbReference type="InterPro" id="IPR009057">
    <property type="entry name" value="Homeodomain-like_sf"/>
</dbReference>
<evidence type="ECO:0000256" key="1">
    <source>
        <dbReference type="ARBA" id="ARBA00023015"/>
    </source>
</evidence>
<dbReference type="EMBL" id="FMTL01000002">
    <property type="protein sequence ID" value="SCW66655.1"/>
    <property type="molecule type" value="Genomic_DNA"/>
</dbReference>
<organism evidence="6 7">
    <name type="scientific">Pseudomonas peli</name>
    <dbReference type="NCBI Taxonomy" id="592361"/>
    <lineage>
        <taxon>Bacteria</taxon>
        <taxon>Pseudomonadati</taxon>
        <taxon>Pseudomonadota</taxon>
        <taxon>Gammaproteobacteria</taxon>
        <taxon>Pseudomonadales</taxon>
        <taxon>Pseudomonadaceae</taxon>
        <taxon>Pseudomonas</taxon>
    </lineage>
</organism>